<dbReference type="PANTHER" id="PTHR37292:SF2">
    <property type="entry name" value="DUF262 DOMAIN-CONTAINING PROTEIN"/>
    <property type="match status" value="1"/>
</dbReference>
<gene>
    <name evidence="2" type="ORF">Y5W_02032</name>
</gene>
<evidence type="ECO:0000313" key="3">
    <source>
        <dbReference type="Proteomes" id="UP000662703"/>
    </source>
</evidence>
<organism evidence="2 3">
    <name type="scientific">Alloalcanivorax profundimaris</name>
    <dbReference type="NCBI Taxonomy" id="2735259"/>
    <lineage>
        <taxon>Bacteria</taxon>
        <taxon>Pseudomonadati</taxon>
        <taxon>Pseudomonadota</taxon>
        <taxon>Gammaproteobacteria</taxon>
        <taxon>Oceanospirillales</taxon>
        <taxon>Alcanivoracaceae</taxon>
        <taxon>Alloalcanivorax</taxon>
    </lineage>
</organism>
<feature type="domain" description="GmrSD restriction endonucleases N-terminal" evidence="1">
    <location>
        <begin position="21"/>
        <end position="217"/>
    </location>
</feature>
<dbReference type="RefSeq" id="WP_194865146.1">
    <property type="nucleotide sequence ID" value="NZ_ARXX01000028.1"/>
</dbReference>
<keyword evidence="3" id="KW-1185">Reference proteome</keyword>
<proteinExistence type="predicted"/>
<protein>
    <recommendedName>
        <fullName evidence="1">GmrSD restriction endonucleases N-terminal domain-containing protein</fullName>
    </recommendedName>
</protein>
<dbReference type="PANTHER" id="PTHR37292">
    <property type="entry name" value="VNG6097C"/>
    <property type="match status" value="1"/>
</dbReference>
<accession>A0ABS0ARK8</accession>
<evidence type="ECO:0000313" key="2">
    <source>
        <dbReference type="EMBL" id="MBF5056738.1"/>
    </source>
</evidence>
<sequence length="598" mass="68559">MTAQRYSVNQYLIETIMTWVKSGEIAIPEIQRPFVWEAAKVRDLMDSLYQGYPVGYIIAWRNPSVKLKDGGMAEGKKILIDGQQRVTALRAAIGGQQVVNQDYRTVRIRIAFHPLDERFEVANTAIDNDKSWITDIGPVIRGDTKTHKVVRQYLDANPDADEDLLYDRLDKLTDILKKQIGLIELSHDLDIETVTEIFIRINSKGVVLSQADFAMSKIAANEEFGGNRLRKAVDYFCHLAVAPEFYSVIEENDKEFAATDYFKAMRWLRQENEDLYDPGYSDMLRVAFTSRFNRGKLADLVGLLSGRNFETRTYEKDIEEASFQNLHDGVMEFINETHFKRFLMIIRSAGFVDKSMIRSGAALNFAYSLYLKLKRDHGNEPRIESWVRRWFVMSVLTGRYSASPESRVDKDIKDINERGFTEVLADREAAELSDTFWEVGLVQGLRTSSVNSPLFKAFLAAQACLGDKGFLSKDITVRDMLTHHGDIHHVFPREFLKKQGYTRGQYNQVANLACVQQEINIKIGSKNPVDYVADIFQHCQAGQPLYGVITDPGELAANFQANALPQDQNLYHIDHYEDFLARRREAMAEKIKRYYQKL</sequence>
<comment type="caution">
    <text evidence="2">The sequence shown here is derived from an EMBL/GenBank/DDBJ whole genome shotgun (WGS) entry which is preliminary data.</text>
</comment>
<reference evidence="2 3" key="1">
    <citation type="submission" date="2012-09" db="EMBL/GenBank/DDBJ databases">
        <title>Genome Sequence of alkane-degrading Bacterium Alcanivorax sp. 521-1.</title>
        <authorList>
            <person name="Lai Q."/>
            <person name="Shao Z."/>
        </authorList>
    </citation>
    <scope>NUCLEOTIDE SEQUENCE [LARGE SCALE GENOMIC DNA]</scope>
    <source>
        <strain evidence="2 3">521-1</strain>
    </source>
</reference>
<name>A0ABS0ARK8_9GAMM</name>
<dbReference type="EMBL" id="ARXX01000028">
    <property type="protein sequence ID" value="MBF5056738.1"/>
    <property type="molecule type" value="Genomic_DNA"/>
</dbReference>
<dbReference type="InterPro" id="IPR004919">
    <property type="entry name" value="GmrSD_N"/>
</dbReference>
<evidence type="ECO:0000259" key="1">
    <source>
        <dbReference type="Pfam" id="PF03235"/>
    </source>
</evidence>
<dbReference type="Proteomes" id="UP000662703">
    <property type="component" value="Unassembled WGS sequence"/>
</dbReference>
<dbReference type="Pfam" id="PF03235">
    <property type="entry name" value="GmrSD_N"/>
    <property type="match status" value="1"/>
</dbReference>